<gene>
    <name evidence="2" type="ORF">D0T11_02110</name>
</gene>
<keyword evidence="1" id="KW-0812">Transmembrane</keyword>
<proteinExistence type="predicted"/>
<feature type="transmembrane region" description="Helical" evidence="1">
    <location>
        <begin position="249"/>
        <end position="267"/>
    </location>
</feature>
<evidence type="ECO:0000313" key="3">
    <source>
        <dbReference type="Proteomes" id="UP000284250"/>
    </source>
</evidence>
<sequence length="273" mass="30121">MSSDHPASKTKVLALNSTILYLLAYLLVQGAYQAATVGMARRLSIPGIWGVSGIHFTIADPQWWRIGVLAVYGAGPAVCALLGLGAVLWFWFGARQQPGLLKLWLLWVVLHACNLVLGALAADTLLENWAWYLPSWLFLAGNIPNIALAVVAALLQVVVGYFAAIGFLQSHDSITLMQFDNRPQLIRAGLWAPWLLGSLALAVLKLPDLTQNELLHFLTMALLLLPLALHSRRELFDQTLPRSRKSYPAWELAALTLLVAGAWWWVLTPGLRF</sequence>
<feature type="transmembrane region" description="Helical" evidence="1">
    <location>
        <begin position="213"/>
        <end position="229"/>
    </location>
</feature>
<keyword evidence="1" id="KW-0472">Membrane</keyword>
<feature type="transmembrane region" description="Helical" evidence="1">
    <location>
        <begin position="12"/>
        <end position="32"/>
    </location>
</feature>
<dbReference type="EMBL" id="QYCN01000002">
    <property type="protein sequence ID" value="RIY13897.1"/>
    <property type="molecule type" value="Genomic_DNA"/>
</dbReference>
<reference evidence="2 3" key="2">
    <citation type="submission" date="2019-01" db="EMBL/GenBank/DDBJ databases">
        <title>Hymenobacter humicola sp. nov., isolated from soils in Antarctica.</title>
        <authorList>
            <person name="Sedlacek I."/>
            <person name="Holochova P."/>
            <person name="Kralova S."/>
            <person name="Pantucek R."/>
            <person name="Stankova E."/>
            <person name="Vrbovska V."/>
            <person name="Kristofova L."/>
            <person name="Svec P."/>
            <person name="Busse H.-J."/>
        </authorList>
    </citation>
    <scope>NUCLEOTIDE SEQUENCE [LARGE SCALE GENOMIC DNA]</scope>
    <source>
        <strain evidence="2 3">CCM 8852</strain>
    </source>
</reference>
<name>A0A418R8T2_9BACT</name>
<feature type="transmembrane region" description="Helical" evidence="1">
    <location>
        <begin position="69"/>
        <end position="92"/>
    </location>
</feature>
<evidence type="ECO:0000313" key="2">
    <source>
        <dbReference type="EMBL" id="RIY13897.1"/>
    </source>
</evidence>
<dbReference type="Proteomes" id="UP000284250">
    <property type="component" value="Unassembled WGS sequence"/>
</dbReference>
<comment type="caution">
    <text evidence="2">The sequence shown here is derived from an EMBL/GenBank/DDBJ whole genome shotgun (WGS) entry which is preliminary data.</text>
</comment>
<dbReference type="OrthoDB" id="877309at2"/>
<accession>A0A418R8T2</accession>
<organism evidence="2 3">
    <name type="scientific">Hymenobacter rubripertinctus</name>
    <dbReference type="NCBI Taxonomy" id="2029981"/>
    <lineage>
        <taxon>Bacteria</taxon>
        <taxon>Pseudomonadati</taxon>
        <taxon>Bacteroidota</taxon>
        <taxon>Cytophagia</taxon>
        <taxon>Cytophagales</taxon>
        <taxon>Hymenobacteraceae</taxon>
        <taxon>Hymenobacter</taxon>
    </lineage>
</organism>
<evidence type="ECO:0000256" key="1">
    <source>
        <dbReference type="SAM" id="Phobius"/>
    </source>
</evidence>
<feature type="transmembrane region" description="Helical" evidence="1">
    <location>
        <begin position="104"/>
        <end position="126"/>
    </location>
</feature>
<dbReference type="AlphaFoldDB" id="A0A418R8T2"/>
<feature type="transmembrane region" description="Helical" evidence="1">
    <location>
        <begin position="188"/>
        <end position="207"/>
    </location>
</feature>
<reference evidence="2 3" key="1">
    <citation type="submission" date="2018-09" db="EMBL/GenBank/DDBJ databases">
        <authorList>
            <person name="Zeman M."/>
            <person name="Pardy F."/>
        </authorList>
    </citation>
    <scope>NUCLEOTIDE SEQUENCE [LARGE SCALE GENOMIC DNA]</scope>
    <source>
        <strain evidence="2 3">CCM 8852</strain>
    </source>
</reference>
<dbReference type="RefSeq" id="WP_119654125.1">
    <property type="nucleotide sequence ID" value="NZ_JBHUOI010000070.1"/>
</dbReference>
<keyword evidence="1" id="KW-1133">Transmembrane helix</keyword>
<feature type="transmembrane region" description="Helical" evidence="1">
    <location>
        <begin position="146"/>
        <end position="168"/>
    </location>
</feature>
<keyword evidence="3" id="KW-1185">Reference proteome</keyword>
<protein>
    <submittedName>
        <fullName evidence="2">Uncharacterized protein</fullName>
    </submittedName>
</protein>